<dbReference type="EMBL" id="BARU01040299">
    <property type="protein sequence ID" value="GAH76953.1"/>
    <property type="molecule type" value="Genomic_DNA"/>
</dbReference>
<accession>X1K4I3</accession>
<evidence type="ECO:0000313" key="1">
    <source>
        <dbReference type="EMBL" id="GAH76953.1"/>
    </source>
</evidence>
<comment type="caution">
    <text evidence="1">The sequence shown here is derived from an EMBL/GenBank/DDBJ whole genome shotgun (WGS) entry which is preliminary data.</text>
</comment>
<protein>
    <submittedName>
        <fullName evidence="1">Uncharacterized protein</fullName>
    </submittedName>
</protein>
<dbReference type="AlphaFoldDB" id="X1K4I3"/>
<reference evidence="1" key="1">
    <citation type="journal article" date="2014" name="Front. Microbiol.">
        <title>High frequency of phylogenetically diverse reductive dehalogenase-homologous genes in deep subseafloor sedimentary metagenomes.</title>
        <authorList>
            <person name="Kawai M."/>
            <person name="Futagami T."/>
            <person name="Toyoda A."/>
            <person name="Takaki Y."/>
            <person name="Nishi S."/>
            <person name="Hori S."/>
            <person name="Arai W."/>
            <person name="Tsubouchi T."/>
            <person name="Morono Y."/>
            <person name="Uchiyama I."/>
            <person name="Ito T."/>
            <person name="Fujiyama A."/>
            <person name="Inagaki F."/>
            <person name="Takami H."/>
        </authorList>
    </citation>
    <scope>NUCLEOTIDE SEQUENCE</scope>
    <source>
        <strain evidence="1">Expedition CK06-06</strain>
    </source>
</reference>
<name>X1K4I3_9ZZZZ</name>
<proteinExistence type="predicted"/>
<sequence>EAIKAKIINKPVVMGDIIEILGGLKNELLIK</sequence>
<feature type="non-terminal residue" evidence="1">
    <location>
        <position position="1"/>
    </location>
</feature>
<gene>
    <name evidence="1" type="ORF">S03H2_62320</name>
</gene>
<organism evidence="1">
    <name type="scientific">marine sediment metagenome</name>
    <dbReference type="NCBI Taxonomy" id="412755"/>
    <lineage>
        <taxon>unclassified sequences</taxon>
        <taxon>metagenomes</taxon>
        <taxon>ecological metagenomes</taxon>
    </lineage>
</organism>